<sequence length="150" mass="17274">MKKRKIDIDYVTVEGILEQVRAARAPAPIGESLGSSWCGNNPGSRRKSYKTSTSDSSSQANVEDNVELIYAGFPKVVVEPRGDELWWNWRKPEKDHWSRWQRRRPHTETTKRGSMIGRDDHNKAKPSHNFIPNCGGVRAMEKQMNRGFHR</sequence>
<dbReference type="AlphaFoldDB" id="A0A2Z6LS05"/>
<protein>
    <submittedName>
        <fullName evidence="2">Uncharacterized protein</fullName>
    </submittedName>
</protein>
<name>A0A2Z6LS05_TRISU</name>
<proteinExistence type="predicted"/>
<dbReference type="GO" id="GO:0009507">
    <property type="term" value="C:chloroplast"/>
    <property type="evidence" value="ECO:0007669"/>
    <property type="project" value="InterPro"/>
</dbReference>
<dbReference type="GO" id="GO:0005634">
    <property type="term" value="C:nucleus"/>
    <property type="evidence" value="ECO:0007669"/>
    <property type="project" value="InterPro"/>
</dbReference>
<dbReference type="Proteomes" id="UP000242715">
    <property type="component" value="Unassembled WGS sequence"/>
</dbReference>
<dbReference type="PANTHER" id="PTHR35720">
    <property type="entry name" value="PROTEIN PLASTID TRANSCRIPTIONALLY ACTIVE 12, CHLOROPLASTIC"/>
    <property type="match status" value="1"/>
</dbReference>
<gene>
    <name evidence="2" type="ORF">TSUD_383010</name>
</gene>
<dbReference type="GO" id="GO:0045893">
    <property type="term" value="P:positive regulation of DNA-templated transcription"/>
    <property type="evidence" value="ECO:0007669"/>
    <property type="project" value="TreeGrafter"/>
</dbReference>
<dbReference type="InterPro" id="IPR034581">
    <property type="entry name" value="PTAC12"/>
</dbReference>
<feature type="region of interest" description="Disordered" evidence="1">
    <location>
        <begin position="29"/>
        <end position="61"/>
    </location>
</feature>
<dbReference type="GO" id="GO:0042793">
    <property type="term" value="P:plastid transcription"/>
    <property type="evidence" value="ECO:0007669"/>
    <property type="project" value="TreeGrafter"/>
</dbReference>
<dbReference type="PANTHER" id="PTHR35720:SF1">
    <property type="entry name" value="PROTEIN PLASTID TRANSCRIPTIONALLY ACTIVE 12, CHLOROPLASTIC"/>
    <property type="match status" value="1"/>
</dbReference>
<reference evidence="3" key="1">
    <citation type="journal article" date="2017" name="Front. Plant Sci.">
        <title>Climate Clever Clovers: New Paradigm to Reduce the Environmental Footprint of Ruminants by Breeding Low Methanogenic Forages Utilizing Haplotype Variation.</title>
        <authorList>
            <person name="Kaur P."/>
            <person name="Appels R."/>
            <person name="Bayer P.E."/>
            <person name="Keeble-Gagnere G."/>
            <person name="Wang J."/>
            <person name="Hirakawa H."/>
            <person name="Shirasawa K."/>
            <person name="Vercoe P."/>
            <person name="Stefanova K."/>
            <person name="Durmic Z."/>
            <person name="Nichols P."/>
            <person name="Revell C."/>
            <person name="Isobe S.N."/>
            <person name="Edwards D."/>
            <person name="Erskine W."/>
        </authorList>
    </citation>
    <scope>NUCLEOTIDE SEQUENCE [LARGE SCALE GENOMIC DNA]</scope>
    <source>
        <strain evidence="3">cv. Daliak</strain>
    </source>
</reference>
<evidence type="ECO:0000313" key="3">
    <source>
        <dbReference type="Proteomes" id="UP000242715"/>
    </source>
</evidence>
<feature type="compositionally biased region" description="Polar residues" evidence="1">
    <location>
        <begin position="33"/>
        <end position="43"/>
    </location>
</feature>
<dbReference type="GO" id="GO:0009416">
    <property type="term" value="P:response to light stimulus"/>
    <property type="evidence" value="ECO:0007669"/>
    <property type="project" value="InterPro"/>
</dbReference>
<evidence type="ECO:0000256" key="1">
    <source>
        <dbReference type="SAM" id="MobiDB-lite"/>
    </source>
</evidence>
<accession>A0A2Z6LS05</accession>
<organism evidence="2 3">
    <name type="scientific">Trifolium subterraneum</name>
    <name type="common">Subterranean clover</name>
    <dbReference type="NCBI Taxonomy" id="3900"/>
    <lineage>
        <taxon>Eukaryota</taxon>
        <taxon>Viridiplantae</taxon>
        <taxon>Streptophyta</taxon>
        <taxon>Embryophyta</taxon>
        <taxon>Tracheophyta</taxon>
        <taxon>Spermatophyta</taxon>
        <taxon>Magnoliopsida</taxon>
        <taxon>eudicotyledons</taxon>
        <taxon>Gunneridae</taxon>
        <taxon>Pentapetalae</taxon>
        <taxon>rosids</taxon>
        <taxon>fabids</taxon>
        <taxon>Fabales</taxon>
        <taxon>Fabaceae</taxon>
        <taxon>Papilionoideae</taxon>
        <taxon>50 kb inversion clade</taxon>
        <taxon>NPAAA clade</taxon>
        <taxon>Hologalegina</taxon>
        <taxon>IRL clade</taxon>
        <taxon>Trifolieae</taxon>
        <taxon>Trifolium</taxon>
    </lineage>
</organism>
<keyword evidence="3" id="KW-1185">Reference proteome</keyword>
<dbReference type="GO" id="GO:0090228">
    <property type="term" value="P:positive regulation of red or far-red light signaling pathway"/>
    <property type="evidence" value="ECO:0007669"/>
    <property type="project" value="InterPro"/>
</dbReference>
<feature type="compositionally biased region" description="Basic and acidic residues" evidence="1">
    <location>
        <begin position="106"/>
        <end position="123"/>
    </location>
</feature>
<evidence type="ECO:0000313" key="2">
    <source>
        <dbReference type="EMBL" id="GAU19606.1"/>
    </source>
</evidence>
<feature type="region of interest" description="Disordered" evidence="1">
    <location>
        <begin position="97"/>
        <end position="130"/>
    </location>
</feature>
<dbReference type="EMBL" id="DF973200">
    <property type="protein sequence ID" value="GAU19606.1"/>
    <property type="molecule type" value="Genomic_DNA"/>
</dbReference>